<name>A0ABP7NIV4_9ACTN</name>
<dbReference type="EC" id="3.2.1.21" evidence="2"/>
<organism evidence="7 8">
    <name type="scientific">Gordonia caeni</name>
    <dbReference type="NCBI Taxonomy" id="1007097"/>
    <lineage>
        <taxon>Bacteria</taxon>
        <taxon>Bacillati</taxon>
        <taxon>Actinomycetota</taxon>
        <taxon>Actinomycetes</taxon>
        <taxon>Mycobacteriales</taxon>
        <taxon>Gordoniaceae</taxon>
        <taxon>Gordonia</taxon>
    </lineage>
</organism>
<evidence type="ECO:0000313" key="8">
    <source>
        <dbReference type="Proteomes" id="UP001418444"/>
    </source>
</evidence>
<dbReference type="InterPro" id="IPR001360">
    <property type="entry name" value="Glyco_hydro_1"/>
</dbReference>
<dbReference type="PROSITE" id="PS00572">
    <property type="entry name" value="GLYCOSYL_HYDROL_F1_1"/>
    <property type="match status" value="1"/>
</dbReference>
<sequence length="387" mass="42284">MATPTVPAFLWGASTAAHQTEGNNLNSDWWYAENREGAFFPDRSGDADDSYHRYEEDIALLASAGLTAYRFSIEWARIEPAPGRFSAAELAHYRRMIDHCVASGVEPVITLHHFTHPRWFAEMGAWAHPDAVDRFAAYVEAVVPILSPDVRFVVTINEPNTLASVGSVMNLHELVAPTNMPEPDPALRDALAGAHKRAVGVLRDAGLRAGWSINTRLFHPEPGDDAAAKAAEHLSRVFVEDFLEVARGDDFVGVQAYTYVRATADGVASPPEGTRLTKNGWPFYPQALHDGAELAHRVSGAPVLVTENGIATDDDAERIEYMDQAVAGMNAAIGAGVPVLGYLHWTLLDNYEWGSYFPTFGLVAVDRKTFQRTPKPSLAHLGELARG</sequence>
<feature type="active site" description="Nucleophile" evidence="5">
    <location>
        <position position="307"/>
    </location>
</feature>
<dbReference type="EMBL" id="BAAAZW010000001">
    <property type="protein sequence ID" value="GAA3948227.1"/>
    <property type="molecule type" value="Genomic_DNA"/>
</dbReference>
<dbReference type="PANTHER" id="PTHR10353">
    <property type="entry name" value="GLYCOSYL HYDROLASE"/>
    <property type="match status" value="1"/>
</dbReference>
<evidence type="ECO:0000256" key="2">
    <source>
        <dbReference type="ARBA" id="ARBA00012744"/>
    </source>
</evidence>
<evidence type="ECO:0000256" key="6">
    <source>
        <dbReference type="RuleBase" id="RU003690"/>
    </source>
</evidence>
<accession>A0ABP7NIV4</accession>
<dbReference type="Pfam" id="PF00232">
    <property type="entry name" value="Glyco_hydro_1"/>
    <property type="match status" value="2"/>
</dbReference>
<evidence type="ECO:0000256" key="1">
    <source>
        <dbReference type="ARBA" id="ARBA00010838"/>
    </source>
</evidence>
<dbReference type="Proteomes" id="UP001418444">
    <property type="component" value="Unassembled WGS sequence"/>
</dbReference>
<evidence type="ECO:0000313" key="7">
    <source>
        <dbReference type="EMBL" id="GAA3948227.1"/>
    </source>
</evidence>
<keyword evidence="8" id="KW-1185">Reference proteome</keyword>
<reference evidence="8" key="1">
    <citation type="journal article" date="2019" name="Int. J. Syst. Evol. Microbiol.">
        <title>The Global Catalogue of Microorganisms (GCM) 10K type strain sequencing project: providing services to taxonomists for standard genome sequencing and annotation.</title>
        <authorList>
            <consortium name="The Broad Institute Genomics Platform"/>
            <consortium name="The Broad Institute Genome Sequencing Center for Infectious Disease"/>
            <person name="Wu L."/>
            <person name="Ma J."/>
        </authorList>
    </citation>
    <scope>NUCLEOTIDE SEQUENCE [LARGE SCALE GENOMIC DNA]</scope>
    <source>
        <strain evidence="8">JCM 16923</strain>
    </source>
</reference>
<evidence type="ECO:0000256" key="5">
    <source>
        <dbReference type="PROSITE-ProRule" id="PRU10055"/>
    </source>
</evidence>
<evidence type="ECO:0000256" key="4">
    <source>
        <dbReference type="ARBA" id="ARBA00023295"/>
    </source>
</evidence>
<dbReference type="RefSeq" id="WP_344779631.1">
    <property type="nucleotide sequence ID" value="NZ_BAAAZW010000001.1"/>
</dbReference>
<comment type="caution">
    <text evidence="7">The sequence shown here is derived from an EMBL/GenBank/DDBJ whole genome shotgun (WGS) entry which is preliminary data.</text>
</comment>
<keyword evidence="4" id="KW-0326">Glycosidase</keyword>
<evidence type="ECO:0000256" key="3">
    <source>
        <dbReference type="ARBA" id="ARBA00022801"/>
    </source>
</evidence>
<proteinExistence type="inferred from homology"/>
<dbReference type="SUPFAM" id="SSF51445">
    <property type="entry name" value="(Trans)glycosidases"/>
    <property type="match status" value="1"/>
</dbReference>
<dbReference type="PANTHER" id="PTHR10353:SF36">
    <property type="entry name" value="LP05116P"/>
    <property type="match status" value="1"/>
</dbReference>
<dbReference type="InterPro" id="IPR018120">
    <property type="entry name" value="Glyco_hydro_1_AS"/>
</dbReference>
<comment type="similarity">
    <text evidence="1 6">Belongs to the glycosyl hydrolase 1 family.</text>
</comment>
<dbReference type="InterPro" id="IPR017853">
    <property type="entry name" value="GH"/>
</dbReference>
<dbReference type="PRINTS" id="PR00131">
    <property type="entry name" value="GLHYDRLASE1"/>
</dbReference>
<keyword evidence="3" id="KW-0378">Hydrolase</keyword>
<gene>
    <name evidence="7" type="ORF">GCM10022231_01730</name>
</gene>
<protein>
    <recommendedName>
        <fullName evidence="2">beta-glucosidase</fullName>
        <ecNumber evidence="2">3.2.1.21</ecNumber>
    </recommendedName>
</protein>
<dbReference type="Gene3D" id="3.20.20.80">
    <property type="entry name" value="Glycosidases"/>
    <property type="match status" value="2"/>
</dbReference>